<comment type="subcellular location">
    <subcellularLocation>
        <location evidence="1">Membrane</location>
        <topology evidence="1">Multi-pass membrane protein</topology>
    </subcellularLocation>
</comment>
<gene>
    <name evidence="6" type="primary">cvpA</name>
    <name evidence="6" type="ORF">NOR51B_1234</name>
</gene>
<keyword evidence="7" id="KW-1185">Reference proteome</keyword>
<evidence type="ECO:0000313" key="7">
    <source>
        <dbReference type="Proteomes" id="UP000004699"/>
    </source>
</evidence>
<dbReference type="PANTHER" id="PTHR36926:SF1">
    <property type="entry name" value="COLICIN V PRODUCTION PROTEIN"/>
    <property type="match status" value="1"/>
</dbReference>
<dbReference type="GO" id="GO:0009403">
    <property type="term" value="P:toxin biosynthetic process"/>
    <property type="evidence" value="ECO:0007669"/>
    <property type="project" value="InterPro"/>
</dbReference>
<proteinExistence type="predicted"/>
<keyword evidence="2 5" id="KW-0812">Transmembrane</keyword>
<accession>B8KYE1</accession>
<feature type="transmembrane region" description="Helical" evidence="5">
    <location>
        <begin position="120"/>
        <end position="139"/>
    </location>
</feature>
<dbReference type="Pfam" id="PF02674">
    <property type="entry name" value="Colicin_V"/>
    <property type="match status" value="1"/>
</dbReference>
<dbReference type="RefSeq" id="WP_009020035.1">
    <property type="nucleotide sequence ID" value="NZ_DS999411.1"/>
</dbReference>
<dbReference type="eggNOG" id="COG1286">
    <property type="taxonomic scope" value="Bacteria"/>
</dbReference>
<dbReference type="AlphaFoldDB" id="B8KYE1"/>
<evidence type="ECO:0000256" key="3">
    <source>
        <dbReference type="ARBA" id="ARBA00022989"/>
    </source>
</evidence>
<evidence type="ECO:0000313" key="6">
    <source>
        <dbReference type="EMBL" id="EED35289.1"/>
    </source>
</evidence>
<dbReference type="GO" id="GO:0016020">
    <property type="term" value="C:membrane"/>
    <property type="evidence" value="ECO:0007669"/>
    <property type="project" value="UniProtKB-SubCell"/>
</dbReference>
<dbReference type="PANTHER" id="PTHR36926">
    <property type="entry name" value="COLICIN V PRODUCTION PROTEIN"/>
    <property type="match status" value="1"/>
</dbReference>
<dbReference type="Proteomes" id="UP000004699">
    <property type="component" value="Unassembled WGS sequence"/>
</dbReference>
<name>B8KYE1_9GAMM</name>
<evidence type="ECO:0000256" key="2">
    <source>
        <dbReference type="ARBA" id="ARBA00022692"/>
    </source>
</evidence>
<evidence type="ECO:0000256" key="5">
    <source>
        <dbReference type="SAM" id="Phobius"/>
    </source>
</evidence>
<protein>
    <submittedName>
        <fullName evidence="6">CvpA family protein</fullName>
    </submittedName>
</protein>
<dbReference type="EMBL" id="DS999411">
    <property type="protein sequence ID" value="EED35289.1"/>
    <property type="molecule type" value="Genomic_DNA"/>
</dbReference>
<dbReference type="InterPro" id="IPR003825">
    <property type="entry name" value="Colicin-V_CvpA"/>
</dbReference>
<feature type="transmembrane region" description="Helical" evidence="5">
    <location>
        <begin position="45"/>
        <end position="66"/>
    </location>
</feature>
<evidence type="ECO:0000256" key="1">
    <source>
        <dbReference type="ARBA" id="ARBA00004141"/>
    </source>
</evidence>
<dbReference type="InterPro" id="IPR052719">
    <property type="entry name" value="CvpA-like"/>
</dbReference>
<sequence>MDDLLSDVSSATQGFSGFDWVVVAVVLLSMVVGLWRGFAREVMAVLGWVLAFVGASLLAKPLANALTHVIDDPTLRYLAGWLLIFVAVLAIFGAVGAFFSKQMRQPGFNLGNRFLGGMFGVVRGLVIMMAAVLLLRAFLPDSEEAWLDNAQLVDPLDDMAEVFGQTFDDVLEADPPETLGESFESSEML</sequence>
<evidence type="ECO:0000256" key="4">
    <source>
        <dbReference type="ARBA" id="ARBA00023136"/>
    </source>
</evidence>
<feature type="transmembrane region" description="Helical" evidence="5">
    <location>
        <begin position="78"/>
        <end position="99"/>
    </location>
</feature>
<reference evidence="7" key="1">
    <citation type="journal article" date="2013" name="BMC Microbiol.">
        <title>Taxonomy and evolution of bacteriochlorophyll a-containing members of the OM60/NOR5 clade of marine gammaproteobacteria: description of Luminiphilus syltensis gen. nov., sp. nov., reclassification of Haliea rubra as Pseudohaliea rubra gen. nov., comb. nov., and emendation of Chromatocurvus halotolerans.</title>
        <authorList>
            <person name="Spring S."/>
            <person name="Riedel T."/>
            <person name="Sproer C."/>
            <person name="Yan S."/>
            <person name="Harder J."/>
            <person name="Fuchs B.M."/>
        </authorList>
    </citation>
    <scope>NUCLEOTIDE SEQUENCE [LARGE SCALE GENOMIC DNA]</scope>
    <source>
        <strain evidence="7">NOR51-B</strain>
    </source>
</reference>
<keyword evidence="4 5" id="KW-0472">Membrane</keyword>
<organism evidence="6 7">
    <name type="scientific">Luminiphilus syltensis NOR5-1B</name>
    <dbReference type="NCBI Taxonomy" id="565045"/>
    <lineage>
        <taxon>Bacteria</taxon>
        <taxon>Pseudomonadati</taxon>
        <taxon>Pseudomonadota</taxon>
        <taxon>Gammaproteobacteria</taxon>
        <taxon>Cellvibrionales</taxon>
        <taxon>Halieaceae</taxon>
        <taxon>Luminiphilus</taxon>
    </lineage>
</organism>
<dbReference type="HOGENOM" id="CLU_092720_2_2_6"/>
<dbReference type="OrthoDB" id="9810601at2"/>
<feature type="transmembrane region" description="Helical" evidence="5">
    <location>
        <begin position="20"/>
        <end position="38"/>
    </location>
</feature>
<keyword evidence="3 5" id="KW-1133">Transmembrane helix</keyword>
<dbReference type="STRING" id="565045.NOR51B_1234"/>